<reference evidence="4 5" key="1">
    <citation type="journal article" date="2010" name="Nat. Biotechnol.">
        <title>Genome sequence of the model mushroom Schizophyllum commune.</title>
        <authorList>
            <person name="Ohm R.A."/>
            <person name="de Jong J.F."/>
            <person name="Lugones L.G."/>
            <person name="Aerts A."/>
            <person name="Kothe E."/>
            <person name="Stajich J.E."/>
            <person name="de Vries R.P."/>
            <person name="Record E."/>
            <person name="Levasseur A."/>
            <person name="Baker S.E."/>
            <person name="Bartholomew K.A."/>
            <person name="Coutinho P.M."/>
            <person name="Erdmann S."/>
            <person name="Fowler T.J."/>
            <person name="Gathman A.C."/>
            <person name="Lombard V."/>
            <person name="Henrissat B."/>
            <person name="Knabe N."/>
            <person name="Kuees U."/>
            <person name="Lilly W.W."/>
            <person name="Lindquist E."/>
            <person name="Lucas S."/>
            <person name="Magnuson J.K."/>
            <person name="Piumi F."/>
            <person name="Raudaskoski M."/>
            <person name="Salamov A."/>
            <person name="Schmutz J."/>
            <person name="Schwarze F.W.M.R."/>
            <person name="vanKuyk P.A."/>
            <person name="Horton J.S."/>
            <person name="Grigoriev I.V."/>
            <person name="Woesten H.A.B."/>
        </authorList>
    </citation>
    <scope>NUCLEOTIDE SEQUENCE [LARGE SCALE GENOMIC DNA]</scope>
    <source>
        <strain evidence="5">H4-8 / FGSC 9210</strain>
    </source>
</reference>
<accession>D8PW46</accession>
<dbReference type="InParanoid" id="D8PW46"/>
<dbReference type="HOGENOM" id="CLU_1245998_0_0_1"/>
<evidence type="ECO:0000256" key="1">
    <source>
        <dbReference type="ARBA" id="ARBA00006328"/>
    </source>
</evidence>
<dbReference type="OrthoDB" id="419598at2759"/>
<dbReference type="PANTHER" id="PTHR42748">
    <property type="entry name" value="NITROGEN METABOLITE REPRESSION PROTEIN NMRA FAMILY MEMBER"/>
    <property type="match status" value="1"/>
</dbReference>
<dbReference type="PANTHER" id="PTHR42748:SF7">
    <property type="entry name" value="NMRA LIKE REDOX SENSOR 1-RELATED"/>
    <property type="match status" value="1"/>
</dbReference>
<dbReference type="GeneID" id="9587677"/>
<dbReference type="RefSeq" id="XP_003035875.1">
    <property type="nucleotide sequence ID" value="XM_003035829.1"/>
</dbReference>
<name>D8PW46_SCHCM</name>
<keyword evidence="2" id="KW-0521">NADP</keyword>
<dbReference type="Proteomes" id="UP000007431">
    <property type="component" value="Unassembled WGS sequence"/>
</dbReference>
<evidence type="ECO:0000256" key="2">
    <source>
        <dbReference type="ARBA" id="ARBA00022857"/>
    </source>
</evidence>
<comment type="similarity">
    <text evidence="1">Belongs to the NmrA-type oxidoreductase family.</text>
</comment>
<gene>
    <name evidence="4" type="ORF">SCHCODRAFT_232430</name>
</gene>
<sequence length="222" mass="24083">MARIATVFGATGKQGSSVVRALLADGTFTPRGVTRDVNFPAARRVAEQGCEVVQVDMWDKEAVERAVAGAEAVFARSPTIPFTALSELDQGISKINASKAAGRKPKSTDTSNLPAFPMRVSPRATSSRTFLQGKPDMVLPWTWIDRDMGPAVTALMKQYDARSPEIIGQTFVLAYVAQYAFSSEFEWYPGVEIPDPRLAKLGVEVGSIEEFACTTLKAYVQA</sequence>
<dbReference type="EMBL" id="GL377303">
    <property type="protein sequence ID" value="EFJ00973.1"/>
    <property type="molecule type" value="Genomic_DNA"/>
</dbReference>
<dbReference type="VEuPathDB" id="FungiDB:SCHCODRAFT_02595831"/>
<feature type="domain" description="NmrA-like" evidence="3">
    <location>
        <begin position="6"/>
        <end position="102"/>
    </location>
</feature>
<proteinExistence type="inferred from homology"/>
<dbReference type="InterPro" id="IPR051164">
    <property type="entry name" value="NmrA-like_oxidored"/>
</dbReference>
<evidence type="ECO:0000259" key="3">
    <source>
        <dbReference type="Pfam" id="PF05368"/>
    </source>
</evidence>
<dbReference type="SUPFAM" id="SSF51735">
    <property type="entry name" value="NAD(P)-binding Rossmann-fold domains"/>
    <property type="match status" value="1"/>
</dbReference>
<dbReference type="Gene3D" id="3.40.50.720">
    <property type="entry name" value="NAD(P)-binding Rossmann-like Domain"/>
    <property type="match status" value="1"/>
</dbReference>
<dbReference type="Pfam" id="PF05368">
    <property type="entry name" value="NmrA"/>
    <property type="match status" value="1"/>
</dbReference>
<dbReference type="AlphaFoldDB" id="D8PW46"/>
<organism evidence="5">
    <name type="scientific">Schizophyllum commune (strain H4-8 / FGSC 9210)</name>
    <name type="common">Split gill fungus</name>
    <dbReference type="NCBI Taxonomy" id="578458"/>
    <lineage>
        <taxon>Eukaryota</taxon>
        <taxon>Fungi</taxon>
        <taxon>Dikarya</taxon>
        <taxon>Basidiomycota</taxon>
        <taxon>Agaricomycotina</taxon>
        <taxon>Agaricomycetes</taxon>
        <taxon>Agaricomycetidae</taxon>
        <taxon>Agaricales</taxon>
        <taxon>Schizophyllaceae</taxon>
        <taxon>Schizophyllum</taxon>
    </lineage>
</organism>
<dbReference type="InterPro" id="IPR008030">
    <property type="entry name" value="NmrA-like"/>
</dbReference>
<protein>
    <recommendedName>
        <fullName evidence="3">NmrA-like domain-containing protein</fullName>
    </recommendedName>
</protein>
<dbReference type="InterPro" id="IPR036291">
    <property type="entry name" value="NAD(P)-bd_dom_sf"/>
</dbReference>
<keyword evidence="5" id="KW-1185">Reference proteome</keyword>
<evidence type="ECO:0000313" key="4">
    <source>
        <dbReference type="EMBL" id="EFJ00973.1"/>
    </source>
</evidence>
<dbReference type="KEGG" id="scm:SCHCO_02595831"/>
<evidence type="ECO:0000313" key="5">
    <source>
        <dbReference type="Proteomes" id="UP000007431"/>
    </source>
</evidence>